<dbReference type="PANTHER" id="PTHR42850">
    <property type="entry name" value="METALLOPHOSPHOESTERASE"/>
    <property type="match status" value="1"/>
</dbReference>
<dbReference type="RefSeq" id="WP_252815252.1">
    <property type="nucleotide sequence ID" value="NZ_JAMXQS010000001.1"/>
</dbReference>
<dbReference type="Gene3D" id="3.60.21.10">
    <property type="match status" value="1"/>
</dbReference>
<organism evidence="2 3">
    <name type="scientific">Mesorhizobium liriopis</name>
    <dbReference type="NCBI Taxonomy" id="2953882"/>
    <lineage>
        <taxon>Bacteria</taxon>
        <taxon>Pseudomonadati</taxon>
        <taxon>Pseudomonadota</taxon>
        <taxon>Alphaproteobacteria</taxon>
        <taxon>Hyphomicrobiales</taxon>
        <taxon>Phyllobacteriaceae</taxon>
        <taxon>Mesorhizobium</taxon>
    </lineage>
</organism>
<dbReference type="Pfam" id="PF00149">
    <property type="entry name" value="Metallophos"/>
    <property type="match status" value="1"/>
</dbReference>
<reference evidence="2 3" key="1">
    <citation type="submission" date="2022-06" db="EMBL/GenBank/DDBJ databases">
        <title>Mesorhizobium sp. strain RP14 Genome sequencing and assembly.</title>
        <authorList>
            <person name="Kim I."/>
        </authorList>
    </citation>
    <scope>NUCLEOTIDE SEQUENCE [LARGE SCALE GENOMIC DNA]</scope>
    <source>
        <strain evidence="3">RP14(2022)</strain>
    </source>
</reference>
<evidence type="ECO:0000313" key="3">
    <source>
        <dbReference type="Proteomes" id="UP001205906"/>
    </source>
</evidence>
<evidence type="ECO:0000313" key="2">
    <source>
        <dbReference type="EMBL" id="MCO6048438.1"/>
    </source>
</evidence>
<dbReference type="InterPro" id="IPR004843">
    <property type="entry name" value="Calcineurin-like_PHP"/>
</dbReference>
<dbReference type="InterPro" id="IPR050126">
    <property type="entry name" value="Ap4A_hydrolase"/>
</dbReference>
<name>A0ABT1C0S4_9HYPH</name>
<gene>
    <name evidence="2" type="ORF">NGM99_01375</name>
</gene>
<dbReference type="InterPro" id="IPR029052">
    <property type="entry name" value="Metallo-depent_PP-like"/>
</dbReference>
<feature type="domain" description="Calcineurin-like phosphoesterase" evidence="1">
    <location>
        <begin position="19"/>
        <end position="210"/>
    </location>
</feature>
<dbReference type="PANTHER" id="PTHR42850:SF4">
    <property type="entry name" value="ZINC-DEPENDENT ENDOPOLYPHOSPHATASE"/>
    <property type="match status" value="1"/>
</dbReference>
<protein>
    <submittedName>
        <fullName evidence="2">Serine/threonine protein phosphatase</fullName>
    </submittedName>
</protein>
<dbReference type="CDD" id="cd00144">
    <property type="entry name" value="MPP_PPP_family"/>
    <property type="match status" value="1"/>
</dbReference>
<dbReference type="Proteomes" id="UP001205906">
    <property type="component" value="Unassembled WGS sequence"/>
</dbReference>
<proteinExistence type="predicted"/>
<keyword evidence="3" id="KW-1185">Reference proteome</keyword>
<sequence>MPCETPGFSFEMASAPDGMRLYAIGDVHGCRDLLAAMHDRIFGEIEADRPDDWRVIHLGDYVDRGPDSKGVLDLITEAQKQDSRVLALGGNHDVGFLDFLGSPDAYGLFARYGGEETARSYGIELNFNDDRALIQGHAELVRAVPQAHLDFLLQLPFHASFGDIFFCHAGIRPGRPLDRQQQDDLVWIRDVFLDWEPLHPKLVVHGHTPVRAPDIRPNRVNLDTGAFMTGRLSALRIEGAAKQLIGVS</sequence>
<evidence type="ECO:0000259" key="1">
    <source>
        <dbReference type="Pfam" id="PF00149"/>
    </source>
</evidence>
<comment type="caution">
    <text evidence="2">The sequence shown here is derived from an EMBL/GenBank/DDBJ whole genome shotgun (WGS) entry which is preliminary data.</text>
</comment>
<dbReference type="SUPFAM" id="SSF56300">
    <property type="entry name" value="Metallo-dependent phosphatases"/>
    <property type="match status" value="1"/>
</dbReference>
<dbReference type="EMBL" id="JAMXQS010000001">
    <property type="protein sequence ID" value="MCO6048438.1"/>
    <property type="molecule type" value="Genomic_DNA"/>
</dbReference>
<accession>A0ABT1C0S4</accession>